<protein>
    <submittedName>
        <fullName evidence="3">Rhodanese domain-containing protein</fullName>
    </submittedName>
</protein>
<dbReference type="AlphaFoldDB" id="A0A9P1GJ62"/>
<dbReference type="EMBL" id="CAMXCT010005401">
    <property type="protein sequence ID" value="CAI4012239.1"/>
    <property type="molecule type" value="Genomic_DNA"/>
</dbReference>
<name>A0A9P1GJ62_9DINO</name>
<dbReference type="InterPro" id="IPR036873">
    <property type="entry name" value="Rhodanese-like_dom_sf"/>
</dbReference>
<dbReference type="OrthoDB" id="413583at2759"/>
<gene>
    <name evidence="2" type="ORF">C1SCF055_LOCUS37319</name>
</gene>
<sequence>MAGYDGGLSAAPRFLDERAENPVYMPMMSMQSLTAFALPVMSPPVFLAPVAAPMGIDIATEVQRLIETESFKPLSLSATGLEMLMEVAARLSSSSERVLDASMMSLEQVLRLHPDLVSVWEQDEFGLMVSVPQSPWLGANAKPPEEHGVPKGKPQKGNREQVLNGILRGKALDIIEDLTVVPDLQESLCDIASILLASPDRTMLVSSLGNRISNKTRNFLRCAKLRTAQLLRCFADDFVLEEKGAGTTVTYTKAAPEQFYVTQQQHQRIDFARHSRLLKLAADVTMDFRQAKDFSATDLINAVCTSGTNGLMIVDCRTEAEQSISALPGAIQLYNVTAEYLKEARLVVALLGWEGLKDTGAAVDRAYCCIGCRSAEWCQELSGSIIADKLHYLRGGIAAWLHEGGQLIQPSTGLPCRLVHCWSWELSAFFPTRGCTLHCPEIAAPQFLEPENSPERSLLRASHVRSQRLRKVAWEAEHMQLLRSVRLRYCPSVLCLDAEDIIRSIRHEEEVGRSTGYVFVDVRTPEEVEVSTISSPGCPTIFKDAFLKMVSNATAESLNGYTFILFCTVGGRSGRICQELLTDPEKFGATKVVSRRSIAGWAHAKGGLVDSMGQPTLRISPWCQATLRNPRNI</sequence>
<dbReference type="SUPFAM" id="SSF52821">
    <property type="entry name" value="Rhodanese/Cell cycle control phosphatase"/>
    <property type="match status" value="1"/>
</dbReference>
<keyword evidence="4" id="KW-1185">Reference proteome</keyword>
<evidence type="ECO:0000313" key="2">
    <source>
        <dbReference type="EMBL" id="CAI4012239.1"/>
    </source>
</evidence>
<comment type="caution">
    <text evidence="2">The sequence shown here is derived from an EMBL/GenBank/DDBJ whole genome shotgun (WGS) entry which is preliminary data.</text>
</comment>
<proteinExistence type="predicted"/>
<feature type="domain" description="Rhodanese" evidence="1">
    <location>
        <begin position="307"/>
        <end position="409"/>
    </location>
</feature>
<dbReference type="PROSITE" id="PS50206">
    <property type="entry name" value="RHODANESE_3"/>
    <property type="match status" value="1"/>
</dbReference>
<dbReference type="Proteomes" id="UP001152797">
    <property type="component" value="Unassembled WGS sequence"/>
</dbReference>
<evidence type="ECO:0000313" key="3">
    <source>
        <dbReference type="EMBL" id="CAL4799551.1"/>
    </source>
</evidence>
<dbReference type="Gene3D" id="3.40.250.10">
    <property type="entry name" value="Rhodanese-like domain"/>
    <property type="match status" value="2"/>
</dbReference>
<evidence type="ECO:0000313" key="4">
    <source>
        <dbReference type="Proteomes" id="UP001152797"/>
    </source>
</evidence>
<accession>A0A9P1GJ62</accession>
<dbReference type="InterPro" id="IPR001763">
    <property type="entry name" value="Rhodanese-like_dom"/>
</dbReference>
<dbReference type="CDD" id="cd00158">
    <property type="entry name" value="RHOD"/>
    <property type="match status" value="2"/>
</dbReference>
<evidence type="ECO:0000259" key="1">
    <source>
        <dbReference type="PROSITE" id="PS50206"/>
    </source>
</evidence>
<organism evidence="2">
    <name type="scientific">Cladocopium goreaui</name>
    <dbReference type="NCBI Taxonomy" id="2562237"/>
    <lineage>
        <taxon>Eukaryota</taxon>
        <taxon>Sar</taxon>
        <taxon>Alveolata</taxon>
        <taxon>Dinophyceae</taxon>
        <taxon>Suessiales</taxon>
        <taxon>Symbiodiniaceae</taxon>
        <taxon>Cladocopium</taxon>
    </lineage>
</organism>
<dbReference type="EMBL" id="CAMXCT030005401">
    <property type="protein sequence ID" value="CAL4799551.1"/>
    <property type="molecule type" value="Genomic_DNA"/>
</dbReference>
<reference evidence="2" key="1">
    <citation type="submission" date="2022-10" db="EMBL/GenBank/DDBJ databases">
        <authorList>
            <person name="Chen Y."/>
            <person name="Dougan E. K."/>
            <person name="Chan C."/>
            <person name="Rhodes N."/>
            <person name="Thang M."/>
        </authorList>
    </citation>
    <scope>NUCLEOTIDE SEQUENCE</scope>
</reference>
<reference evidence="3 4" key="2">
    <citation type="submission" date="2024-05" db="EMBL/GenBank/DDBJ databases">
        <authorList>
            <person name="Chen Y."/>
            <person name="Shah S."/>
            <person name="Dougan E. K."/>
            <person name="Thang M."/>
            <person name="Chan C."/>
        </authorList>
    </citation>
    <scope>NUCLEOTIDE SEQUENCE [LARGE SCALE GENOMIC DNA]</scope>
</reference>
<dbReference type="EMBL" id="CAMXCT020005401">
    <property type="protein sequence ID" value="CAL1165614.1"/>
    <property type="molecule type" value="Genomic_DNA"/>
</dbReference>